<evidence type="ECO:0000256" key="3">
    <source>
        <dbReference type="ARBA" id="ARBA00022741"/>
    </source>
</evidence>
<dbReference type="InterPro" id="IPR006195">
    <property type="entry name" value="aa-tRNA-synth_II"/>
</dbReference>
<name>A0AAE0T6M2_9BIVA</name>
<dbReference type="GO" id="GO:0006433">
    <property type="term" value="P:prolyl-tRNA aminoacylation"/>
    <property type="evidence" value="ECO:0007669"/>
    <property type="project" value="InterPro"/>
</dbReference>
<evidence type="ECO:0000256" key="2">
    <source>
        <dbReference type="ARBA" id="ARBA00022598"/>
    </source>
</evidence>
<reference evidence="9" key="2">
    <citation type="journal article" date="2021" name="Genome Biol. Evol.">
        <title>Developing a high-quality reference genome for a parasitic bivalve with doubly uniparental inheritance (Bivalvia: Unionida).</title>
        <authorList>
            <person name="Smith C.H."/>
        </authorList>
    </citation>
    <scope>NUCLEOTIDE SEQUENCE</scope>
    <source>
        <strain evidence="9">CHS0354</strain>
        <tissue evidence="9">Mantle</tissue>
    </source>
</reference>
<dbReference type="PANTHER" id="PTHR43382:SF2">
    <property type="entry name" value="BIFUNCTIONAL GLUTAMATE_PROLINE--TRNA LIGASE"/>
    <property type="match status" value="1"/>
</dbReference>
<evidence type="ECO:0000313" key="9">
    <source>
        <dbReference type="EMBL" id="KAK3604240.1"/>
    </source>
</evidence>
<evidence type="ECO:0000256" key="4">
    <source>
        <dbReference type="ARBA" id="ARBA00022840"/>
    </source>
</evidence>
<organism evidence="9 10">
    <name type="scientific">Potamilus streckersoni</name>
    <dbReference type="NCBI Taxonomy" id="2493646"/>
    <lineage>
        <taxon>Eukaryota</taxon>
        <taxon>Metazoa</taxon>
        <taxon>Spiralia</taxon>
        <taxon>Lophotrochozoa</taxon>
        <taxon>Mollusca</taxon>
        <taxon>Bivalvia</taxon>
        <taxon>Autobranchia</taxon>
        <taxon>Heteroconchia</taxon>
        <taxon>Palaeoheterodonta</taxon>
        <taxon>Unionida</taxon>
        <taxon>Unionoidea</taxon>
        <taxon>Unionidae</taxon>
        <taxon>Ambleminae</taxon>
        <taxon>Lampsilini</taxon>
        <taxon>Potamilus</taxon>
    </lineage>
</organism>
<dbReference type="GO" id="GO:0017101">
    <property type="term" value="C:aminoacyl-tRNA synthetase multienzyme complex"/>
    <property type="evidence" value="ECO:0007669"/>
    <property type="project" value="TreeGrafter"/>
</dbReference>
<dbReference type="InterPro" id="IPR045864">
    <property type="entry name" value="aa-tRNA-synth_II/BPL/LPL"/>
</dbReference>
<dbReference type="PROSITE" id="PS50862">
    <property type="entry name" value="AA_TRNA_LIGASE_II"/>
    <property type="match status" value="1"/>
</dbReference>
<evidence type="ECO:0000256" key="5">
    <source>
        <dbReference type="ARBA" id="ARBA00023146"/>
    </source>
</evidence>
<dbReference type="InterPro" id="IPR002316">
    <property type="entry name" value="Pro-tRNA-ligase_IIa"/>
</dbReference>
<dbReference type="EMBL" id="JAEAOA010000186">
    <property type="protein sequence ID" value="KAK3604240.1"/>
    <property type="molecule type" value="Genomic_DNA"/>
</dbReference>
<dbReference type="GO" id="GO:0005524">
    <property type="term" value="F:ATP binding"/>
    <property type="evidence" value="ECO:0007669"/>
    <property type="project" value="UniProtKB-KW"/>
</dbReference>
<keyword evidence="5" id="KW-0030">Aminoacyl-tRNA synthetase</keyword>
<dbReference type="PANTHER" id="PTHR43382">
    <property type="entry name" value="PROLYL-TRNA SYNTHETASE"/>
    <property type="match status" value="1"/>
</dbReference>
<keyword evidence="3" id="KW-0547">Nucleotide-binding</keyword>
<dbReference type="EC" id="6.1.1.15" evidence="1"/>
<dbReference type="Pfam" id="PF00587">
    <property type="entry name" value="tRNA-synt_2b"/>
    <property type="match status" value="1"/>
</dbReference>
<reference evidence="9" key="3">
    <citation type="submission" date="2023-05" db="EMBL/GenBank/DDBJ databases">
        <authorList>
            <person name="Smith C.H."/>
        </authorList>
    </citation>
    <scope>NUCLEOTIDE SEQUENCE</scope>
    <source>
        <strain evidence="9">CHS0354</strain>
        <tissue evidence="9">Mantle</tissue>
    </source>
</reference>
<dbReference type="GO" id="GO:0005737">
    <property type="term" value="C:cytoplasm"/>
    <property type="evidence" value="ECO:0007669"/>
    <property type="project" value="InterPro"/>
</dbReference>
<dbReference type="SUPFAM" id="SSF55681">
    <property type="entry name" value="Class II aaRS and biotin synthetases"/>
    <property type="match status" value="1"/>
</dbReference>
<proteinExistence type="predicted"/>
<evidence type="ECO:0000313" key="10">
    <source>
        <dbReference type="Proteomes" id="UP001195483"/>
    </source>
</evidence>
<comment type="caution">
    <text evidence="9">The sequence shown here is derived from an EMBL/GenBank/DDBJ whole genome shotgun (WGS) entry which is preliminary data.</text>
</comment>
<keyword evidence="2" id="KW-0436">Ligase</keyword>
<feature type="domain" description="Aminoacyl-transfer RNA synthetases class-II family profile" evidence="8">
    <location>
        <begin position="32"/>
        <end position="218"/>
    </location>
</feature>
<dbReference type="Gene3D" id="3.30.930.10">
    <property type="entry name" value="Bira Bifunctional Protein, Domain 2"/>
    <property type="match status" value="1"/>
</dbReference>
<keyword evidence="10" id="KW-1185">Reference proteome</keyword>
<dbReference type="InterPro" id="IPR002314">
    <property type="entry name" value="aa-tRNA-synt_IIb"/>
</dbReference>
<dbReference type="PRINTS" id="PR01046">
    <property type="entry name" value="TRNASYNTHPRO"/>
</dbReference>
<dbReference type="AlphaFoldDB" id="A0AAE0T6M2"/>
<dbReference type="GO" id="GO:0004827">
    <property type="term" value="F:proline-tRNA ligase activity"/>
    <property type="evidence" value="ECO:0007669"/>
    <property type="project" value="UniProtKB-EC"/>
</dbReference>
<protein>
    <recommendedName>
        <fullName evidence="1">proline--tRNA ligase</fullName>
        <ecNumber evidence="1">6.1.1.15</ecNumber>
    </recommendedName>
    <alternativeName>
        <fullName evidence="6">Prolyl-tRNA synthetase</fullName>
    </alternativeName>
</protein>
<evidence type="ECO:0000256" key="6">
    <source>
        <dbReference type="ARBA" id="ARBA00029731"/>
    </source>
</evidence>
<evidence type="ECO:0000259" key="8">
    <source>
        <dbReference type="PROSITE" id="PS50862"/>
    </source>
</evidence>
<dbReference type="InterPro" id="IPR004499">
    <property type="entry name" value="Pro-tRNA-ligase_IIa_arc-type"/>
</dbReference>
<evidence type="ECO:0000256" key="7">
    <source>
        <dbReference type="ARBA" id="ARBA00047671"/>
    </source>
</evidence>
<sequence>MAKNITPRSENFPQWYQDVIAAGELADNAPVRGCMVIRPTGFALWENMQSVMDRMFKETGHVNAYFPLLIPESFIHKEAEHVEGFSPELAVVNFAGGKELEEPLVIRPTSETVIGHMYAKWLNSYRDLPILINQWCNVMRWEMRPRMFLRTSEFLWQEGHTAHETAAEAREETLRMLEIYRIFLEDYCAVPVITGEKPEHEKFPGAVKTYTLEAMMQD</sequence>
<reference evidence="9" key="1">
    <citation type="journal article" date="2021" name="Genome Biol. Evol.">
        <title>A High-Quality Reference Genome for a Parasitic Bivalve with Doubly Uniparental Inheritance (Bivalvia: Unionida).</title>
        <authorList>
            <person name="Smith C.H."/>
        </authorList>
    </citation>
    <scope>NUCLEOTIDE SEQUENCE</scope>
    <source>
        <strain evidence="9">CHS0354</strain>
    </source>
</reference>
<evidence type="ECO:0000256" key="1">
    <source>
        <dbReference type="ARBA" id="ARBA00012831"/>
    </source>
</evidence>
<dbReference type="Proteomes" id="UP001195483">
    <property type="component" value="Unassembled WGS sequence"/>
</dbReference>
<accession>A0AAE0T6M2</accession>
<keyword evidence="4" id="KW-0067">ATP-binding</keyword>
<gene>
    <name evidence="9" type="ORF">CHS0354_002048</name>
</gene>
<comment type="catalytic activity">
    <reaction evidence="7">
        <text>tRNA(Pro) + L-proline + ATP = L-prolyl-tRNA(Pro) + AMP + diphosphate</text>
        <dbReference type="Rhea" id="RHEA:14305"/>
        <dbReference type="Rhea" id="RHEA-COMP:9700"/>
        <dbReference type="Rhea" id="RHEA-COMP:9702"/>
        <dbReference type="ChEBI" id="CHEBI:30616"/>
        <dbReference type="ChEBI" id="CHEBI:33019"/>
        <dbReference type="ChEBI" id="CHEBI:60039"/>
        <dbReference type="ChEBI" id="CHEBI:78442"/>
        <dbReference type="ChEBI" id="CHEBI:78532"/>
        <dbReference type="ChEBI" id="CHEBI:456215"/>
        <dbReference type="EC" id="6.1.1.15"/>
    </reaction>
</comment>